<reference evidence="2 3" key="1">
    <citation type="submission" date="2020-08" db="EMBL/GenBank/DDBJ databases">
        <title>Functional genomics of gut bacteria from endangered species of beetles.</title>
        <authorList>
            <person name="Carlos-Shanley C."/>
        </authorList>
    </citation>
    <scope>NUCLEOTIDE SEQUENCE [LARGE SCALE GENOMIC DNA]</scope>
    <source>
        <strain evidence="2 3">S00136</strain>
    </source>
</reference>
<evidence type="ECO:0000256" key="1">
    <source>
        <dbReference type="SAM" id="Phobius"/>
    </source>
</evidence>
<keyword evidence="1" id="KW-1133">Transmembrane helix</keyword>
<protein>
    <submittedName>
        <fullName evidence="2">Uncharacterized membrane protein YciS (DUF1049 family)</fullName>
    </submittedName>
</protein>
<accession>A0A841NFI2</accession>
<evidence type="ECO:0000313" key="2">
    <source>
        <dbReference type="EMBL" id="MBB6372598.1"/>
    </source>
</evidence>
<evidence type="ECO:0000313" key="3">
    <source>
        <dbReference type="Proteomes" id="UP000589738"/>
    </source>
</evidence>
<feature type="transmembrane region" description="Helical" evidence="1">
    <location>
        <begin position="87"/>
        <end position="113"/>
    </location>
</feature>
<dbReference type="AlphaFoldDB" id="A0A841NFI2"/>
<proteinExistence type="predicted"/>
<organism evidence="2 3">
    <name type="scientific">Chryseobacterium shigense</name>
    <dbReference type="NCBI Taxonomy" id="297244"/>
    <lineage>
        <taxon>Bacteria</taxon>
        <taxon>Pseudomonadati</taxon>
        <taxon>Bacteroidota</taxon>
        <taxon>Flavobacteriia</taxon>
        <taxon>Flavobacteriales</taxon>
        <taxon>Weeksellaceae</taxon>
        <taxon>Chryseobacterium group</taxon>
        <taxon>Chryseobacterium</taxon>
    </lineage>
</organism>
<dbReference type="EMBL" id="JACHLC010000007">
    <property type="protein sequence ID" value="MBB6372598.1"/>
    <property type="molecule type" value="Genomic_DNA"/>
</dbReference>
<keyword evidence="1" id="KW-0812">Transmembrane</keyword>
<sequence length="194" mass="22492">MKLIGENSLSTVINKLLIIGFAVQVMYLGYLIFGFIISYINRNTASSYFAETFKIGNFEDEVKKVNSESLDFQFKMPFSDSVTTGDYSLFALTSIIFFLGFYCLFTLYLFKIFKGMSTDIIFNKKVIVDLKRFGLLNLLFIPFYCILLFFIDKSLFHIDPIFILLHFSIGVVILFIIEFFKKGFELQTQNDLTI</sequence>
<comment type="caution">
    <text evidence="2">The sequence shown here is derived from an EMBL/GenBank/DDBJ whole genome shotgun (WGS) entry which is preliminary data.</text>
</comment>
<feature type="transmembrane region" description="Helical" evidence="1">
    <location>
        <begin position="12"/>
        <end position="40"/>
    </location>
</feature>
<dbReference type="Proteomes" id="UP000589738">
    <property type="component" value="Unassembled WGS sequence"/>
</dbReference>
<name>A0A841NFI2_9FLAO</name>
<feature type="transmembrane region" description="Helical" evidence="1">
    <location>
        <begin position="133"/>
        <end position="151"/>
    </location>
</feature>
<keyword evidence="3" id="KW-1185">Reference proteome</keyword>
<keyword evidence="1" id="KW-0472">Membrane</keyword>
<dbReference type="RefSeq" id="WP_184167204.1">
    <property type="nucleotide sequence ID" value="NZ_JACHLC010000007.1"/>
</dbReference>
<gene>
    <name evidence="2" type="ORF">HNP36_003716</name>
</gene>
<feature type="transmembrane region" description="Helical" evidence="1">
    <location>
        <begin position="163"/>
        <end position="180"/>
    </location>
</feature>